<dbReference type="RefSeq" id="WP_311696216.1">
    <property type="nucleotide sequence ID" value="NZ_JAVREY010000018.1"/>
</dbReference>
<evidence type="ECO:0000313" key="3">
    <source>
        <dbReference type="Proteomes" id="UP001183809"/>
    </source>
</evidence>
<organism evidence="2 3">
    <name type="scientific">Streptomyces gibsoniae</name>
    <dbReference type="NCBI Taxonomy" id="3075529"/>
    <lineage>
        <taxon>Bacteria</taxon>
        <taxon>Bacillati</taxon>
        <taxon>Actinomycetota</taxon>
        <taxon>Actinomycetes</taxon>
        <taxon>Kitasatosporales</taxon>
        <taxon>Streptomycetaceae</taxon>
        <taxon>Streptomyces</taxon>
    </lineage>
</organism>
<name>A0ABU2TV29_9ACTN</name>
<feature type="region of interest" description="Disordered" evidence="1">
    <location>
        <begin position="1"/>
        <end position="23"/>
    </location>
</feature>
<keyword evidence="3" id="KW-1185">Reference proteome</keyword>
<protein>
    <submittedName>
        <fullName evidence="2">Uncharacterized protein</fullName>
    </submittedName>
</protein>
<proteinExistence type="predicted"/>
<dbReference type="EMBL" id="JAVREY010000018">
    <property type="protein sequence ID" value="MDT0464819.1"/>
    <property type="molecule type" value="Genomic_DNA"/>
</dbReference>
<dbReference type="Proteomes" id="UP001183809">
    <property type="component" value="Unassembled WGS sequence"/>
</dbReference>
<accession>A0ABU2TV29</accession>
<comment type="caution">
    <text evidence="2">The sequence shown here is derived from an EMBL/GenBank/DDBJ whole genome shotgun (WGS) entry which is preliminary data.</text>
</comment>
<reference evidence="3" key="1">
    <citation type="submission" date="2023-07" db="EMBL/GenBank/DDBJ databases">
        <title>30 novel species of actinomycetes from the DSMZ collection.</title>
        <authorList>
            <person name="Nouioui I."/>
        </authorList>
    </citation>
    <scope>NUCLEOTIDE SEQUENCE [LARGE SCALE GENOMIC DNA]</scope>
    <source>
        <strain evidence="3">DSM 41699</strain>
    </source>
</reference>
<evidence type="ECO:0000256" key="1">
    <source>
        <dbReference type="SAM" id="MobiDB-lite"/>
    </source>
</evidence>
<gene>
    <name evidence="2" type="ORF">RM764_17665</name>
</gene>
<feature type="compositionally biased region" description="Basic and acidic residues" evidence="1">
    <location>
        <begin position="12"/>
        <end position="23"/>
    </location>
</feature>
<sequence>MQGGHGQRPRRRGEDGRSRRRDLTAVEYAREYSEEKVYFVSRNTQDFGDGTAYPYPMNLDLDGIEHQFVHLTALDQVVKEFAKPVDVFDEQARAVLFGSESATAVSSEAYRLMALPAGGVWLAGTTPTFEASMAFLAEILGTGDFETVTTEAVHPSCKIHEVSALLLPSGCGMSVSGIGNGLLDSYWIIGG</sequence>
<evidence type="ECO:0000313" key="2">
    <source>
        <dbReference type="EMBL" id="MDT0464819.1"/>
    </source>
</evidence>